<reference evidence="2" key="1">
    <citation type="submission" date="2016-03" db="EMBL/GenBank/DDBJ databases">
        <authorList>
            <person name="Devillers Hugo."/>
        </authorList>
    </citation>
    <scope>NUCLEOTIDE SEQUENCE [LARGE SCALE GENOMIC DNA]</scope>
</reference>
<dbReference type="InterPro" id="IPR040144">
    <property type="entry name" value="RAP1GDS1"/>
</dbReference>
<dbReference type="EMBL" id="LT598477">
    <property type="protein sequence ID" value="SCU95437.1"/>
    <property type="molecule type" value="Genomic_DNA"/>
</dbReference>
<keyword evidence="2" id="KW-1185">Reference proteome</keyword>
<evidence type="ECO:0000313" key="1">
    <source>
        <dbReference type="EMBL" id="SCU95437.1"/>
    </source>
</evidence>
<proteinExistence type="predicted"/>
<name>A0A1G4JWI4_9SACH</name>
<dbReference type="OrthoDB" id="4059796at2759"/>
<gene>
    <name evidence="1" type="ORF">LAME_0F12156G</name>
</gene>
<accession>A0A1G4JWI4</accession>
<dbReference type="PANTHER" id="PTHR10957">
    <property type="entry name" value="RAP1 GTPASE-GDP DISSOCIATION STIMULATOR 1"/>
    <property type="match status" value="1"/>
</dbReference>
<protein>
    <submittedName>
        <fullName evidence="1">LAME_0F12156g1_1</fullName>
    </submittedName>
</protein>
<sequence length="594" mass="65622">MDFKHILHQLQPLLNDGTLAKTCEDQDVARHYVSSLSELAVSLRAPANRDTIRDSGVLERFLDLLNTTLDQKSIATGVIAVLSELVRCLANCLADNGPNRSVFMSQCVLKTGLENCQLPRLLNPEIAADNDLASSLRLRSLALIKNLCLDNETYAQDCSKILTTALFQMLRSSRLDSAHEDEIDSIAMASDLLFEFTKFSHNKVRAVEIQILVQLLRCVAPKAGTNAPSKDESDQEDPYGEICQLLAGTLETIVLRNETIDFSDSAATHKLQKALLESLATLELKANLENKLIIMRRLVSVVGLISANKSNSNLQDQDMCYEVLQRTDGGYTAAAALIVLSNSVSSRQVADKICDNISLGSLIKACQNFRDPVQFQGFLDLTKKLLNLSNVHDLQEPDLALLFSELKICHDQCQYFQGLSPLVDAFLDKLIALLPGSVLRKLLAHENFKSVIIERGGIASALLLDKLVLQKNGRDDKILADLWTSVFRLHDSSVTQSQGVSTPFLFQLMKSLGIYLRSLNTQDPNLVFESHSQQLSMLLDTIAPLVTKTDSASRSIHNNGRFVAGMIVNLLKDKIMTPEEAKLLESATKLLMDS</sequence>
<dbReference type="AlphaFoldDB" id="A0A1G4JWI4"/>
<organism evidence="1 2">
    <name type="scientific">Lachancea meyersii CBS 8951</name>
    <dbReference type="NCBI Taxonomy" id="1266667"/>
    <lineage>
        <taxon>Eukaryota</taxon>
        <taxon>Fungi</taxon>
        <taxon>Dikarya</taxon>
        <taxon>Ascomycota</taxon>
        <taxon>Saccharomycotina</taxon>
        <taxon>Saccharomycetes</taxon>
        <taxon>Saccharomycetales</taxon>
        <taxon>Saccharomycetaceae</taxon>
        <taxon>Lachancea</taxon>
    </lineage>
</organism>
<dbReference type="GO" id="GO:0005085">
    <property type="term" value="F:guanyl-nucleotide exchange factor activity"/>
    <property type="evidence" value="ECO:0007669"/>
    <property type="project" value="InterPro"/>
</dbReference>
<evidence type="ECO:0000313" key="2">
    <source>
        <dbReference type="Proteomes" id="UP000191144"/>
    </source>
</evidence>
<dbReference type="Proteomes" id="UP000191144">
    <property type="component" value="Chromosome F"/>
</dbReference>